<dbReference type="InterPro" id="IPR009003">
    <property type="entry name" value="Peptidase_S1_PA"/>
</dbReference>
<evidence type="ECO:0000313" key="2">
    <source>
        <dbReference type="EMBL" id="GFF20872.1"/>
    </source>
</evidence>
<dbReference type="VEuPathDB" id="FungiDB:ATEG_09711"/>
<dbReference type="OrthoDB" id="5424209at2759"/>
<protein>
    <submittedName>
        <fullName evidence="2">Uncharacterized protein</fullName>
    </submittedName>
</protein>
<feature type="compositionally biased region" description="Polar residues" evidence="1">
    <location>
        <begin position="22"/>
        <end position="51"/>
    </location>
</feature>
<comment type="caution">
    <text evidence="2">The sequence shown here is derived from an EMBL/GenBank/DDBJ whole genome shotgun (WGS) entry which is preliminary data.</text>
</comment>
<evidence type="ECO:0000313" key="3">
    <source>
        <dbReference type="Proteomes" id="UP000452235"/>
    </source>
</evidence>
<reference evidence="2 3" key="1">
    <citation type="submission" date="2020-01" db="EMBL/GenBank/DDBJ databases">
        <title>Aspergillus terreus IFO 6365 whole genome shotgun sequence.</title>
        <authorList>
            <person name="Kanamasa S."/>
            <person name="Takahashi H."/>
        </authorList>
    </citation>
    <scope>NUCLEOTIDE SEQUENCE [LARGE SCALE GENOMIC DNA]</scope>
    <source>
        <strain evidence="2 3">IFO 6365</strain>
    </source>
</reference>
<accession>A0A5M3ZDG1</accession>
<dbReference type="AlphaFoldDB" id="A0A5M3ZDG1"/>
<sequence>MAVVLPNPLVAPFMPSEITYSSGLILPTSTPSKGRSVSTESTRSKRSGGSSDDQEPKPALDGFTESDLRAGGPRLCESPCFADYRIPSTHAMYKKLTDDRARTAQAEALKICVKEGLNRPEARFCLRRPTFSPQSAGVPTLLVVSRRDNHRSRGWISVARKLQQYLHSQGITQVAVEIMDPAFGANPHLFPVSSSHPISQHWKSVTETIIGEFDLRGICTINCFRIGASSQIDQCPVTVLVGIDQHVTRDWRNVREAILIILARYNLADVGVMIRKDRGLSRMAGEQALAALTPHEQCTTEIDMGYSLAPRKMHHAQGTFGGWVQIRNPKTGTWVDLGITCCHCIFPDLKDVSGAERDAIRAWTENGVAFRDPNTAKYLNMDSPSKGILNSGLEDLDRRIRSLREDQRFSKVEKAKARGDFIIPRDETVWKTLSDAITPLEKQRKEIDQFFVKKRYYLGTVFYASGLKEVPLKVPAKGKPALQICDWALIQPSKDRKVGSNRIPPPARAHVPYKRLADASDSLPANRQELAKFGQATGLTVGYYSHLDTVHIVERMENGKKVFVSTYEHCFMSSDRKHSLVERGDSGSLVFEKDAGMVVGMLFGGSQNEDVGYFTSIIDLFEHIKKSTGAKEIRIQPGR</sequence>
<dbReference type="SUPFAM" id="SSF50494">
    <property type="entry name" value="Trypsin-like serine proteases"/>
    <property type="match status" value="1"/>
</dbReference>
<gene>
    <name evidence="2" type="ORF">ATEIFO6365_0013020600</name>
</gene>
<feature type="region of interest" description="Disordered" evidence="1">
    <location>
        <begin position="22"/>
        <end position="70"/>
    </location>
</feature>
<organism evidence="2 3">
    <name type="scientific">Aspergillus terreus</name>
    <dbReference type="NCBI Taxonomy" id="33178"/>
    <lineage>
        <taxon>Eukaryota</taxon>
        <taxon>Fungi</taxon>
        <taxon>Dikarya</taxon>
        <taxon>Ascomycota</taxon>
        <taxon>Pezizomycotina</taxon>
        <taxon>Eurotiomycetes</taxon>
        <taxon>Eurotiomycetidae</taxon>
        <taxon>Eurotiales</taxon>
        <taxon>Aspergillaceae</taxon>
        <taxon>Aspergillus</taxon>
        <taxon>Aspergillus subgen. Circumdati</taxon>
    </lineage>
</organism>
<evidence type="ECO:0000256" key="1">
    <source>
        <dbReference type="SAM" id="MobiDB-lite"/>
    </source>
</evidence>
<dbReference type="Proteomes" id="UP000452235">
    <property type="component" value="Unassembled WGS sequence"/>
</dbReference>
<dbReference type="EMBL" id="BLJY01000013">
    <property type="protein sequence ID" value="GFF20872.1"/>
    <property type="molecule type" value="Genomic_DNA"/>
</dbReference>
<proteinExistence type="predicted"/>
<keyword evidence="3" id="KW-1185">Reference proteome</keyword>
<name>A0A5M3ZDG1_ASPTE</name>